<feature type="domain" description="25S rRNA (uridine-N(3))-methyltransferase BMT5-like" evidence="1">
    <location>
        <begin position="57"/>
        <end position="111"/>
    </location>
</feature>
<dbReference type="SUPFAM" id="SSF54991">
    <property type="entry name" value="Anticodon-binding domain of PheRS"/>
    <property type="match status" value="1"/>
</dbReference>
<dbReference type="InterPro" id="IPR036690">
    <property type="entry name" value="Fdx_antiC-bd_sf"/>
</dbReference>
<reference evidence="3" key="1">
    <citation type="submission" date="2016-11" db="UniProtKB">
        <authorList>
            <consortium name="WormBaseParasite"/>
        </authorList>
    </citation>
    <scope>IDENTIFICATION</scope>
</reference>
<dbReference type="GO" id="GO:0070042">
    <property type="term" value="F:rRNA (uridine-N3-)-methyltransferase activity"/>
    <property type="evidence" value="ECO:0007669"/>
    <property type="project" value="InterPro"/>
</dbReference>
<dbReference type="GO" id="GO:0070475">
    <property type="term" value="P:rRNA base methylation"/>
    <property type="evidence" value="ECO:0007669"/>
    <property type="project" value="InterPro"/>
</dbReference>
<proteinExistence type="predicted"/>
<dbReference type="Pfam" id="PF10354">
    <property type="entry name" value="BMT5-like"/>
    <property type="match status" value="1"/>
</dbReference>
<dbReference type="AlphaFoldDB" id="A0A1I8F2C6"/>
<protein>
    <submittedName>
        <fullName evidence="3">DUF2431 domain-containing protein</fullName>
    </submittedName>
</protein>
<name>A0A1I8F2C6_9PLAT</name>
<sequence>MYRIRIRDFVPGKNIPDLKPIYIESNNSAAIACLKWTQQTWEDSLLKQLPLGAENFSADRILFNYPHVGGKSNVKLNRQLLRSLCKSAFNLMRRSERRSQQLWISLLRGQGGSKADGAARRSRQLAAGGDGGSVRIGADTLFPVCSAGRSHSATGFRVGHLSRAFAPCRVLREPHVDLEIGNSTNWLETVTINGEEKYMAEAWLARALSSAAAAGRVESDVSDTLNWLLPEDLNAAAVCQLPPSLTTETSTSSSYPLYPIGKSASSKSSPIAYTHCPGLTSVQRQLLESSSTACQASSIRYSMVLATRSSLSETAVVDGDGVGDRLLNRILASLDDDSESGIRLRWPELRLLVGEEAQQVFNQSNQLCPPPACHGNQNRVAWLLLCGSSTLIGAQITSRLAINQSWSEVRILLVPPLSLLKLIEKSANSRVAPLWPLRHRHDVSFWFEGPVDDNELSSLNRQIVGLALALSDLSLASVQLIDRYRSENDGLTSLCYRVTYSSLQAALDSLTAHRIQSELRLLLQSSVPGLRL</sequence>
<dbReference type="InterPro" id="IPR019446">
    <property type="entry name" value="BMT5-like"/>
</dbReference>
<keyword evidence="2" id="KW-1185">Reference proteome</keyword>
<dbReference type="Proteomes" id="UP000095280">
    <property type="component" value="Unplaced"/>
</dbReference>
<accession>A0A1I8F2C6</accession>
<dbReference type="Gene3D" id="3.30.70.380">
    <property type="entry name" value="Ferrodoxin-fold anticodon-binding domain"/>
    <property type="match status" value="1"/>
</dbReference>
<dbReference type="WBParaSite" id="maker-unitig_15123-snap-gene-0.2-mRNA-1">
    <property type="protein sequence ID" value="maker-unitig_15123-snap-gene-0.2-mRNA-1"/>
    <property type="gene ID" value="maker-unitig_15123-snap-gene-0.2"/>
</dbReference>
<evidence type="ECO:0000313" key="2">
    <source>
        <dbReference type="Proteomes" id="UP000095280"/>
    </source>
</evidence>
<organism evidence="2 3">
    <name type="scientific">Macrostomum lignano</name>
    <dbReference type="NCBI Taxonomy" id="282301"/>
    <lineage>
        <taxon>Eukaryota</taxon>
        <taxon>Metazoa</taxon>
        <taxon>Spiralia</taxon>
        <taxon>Lophotrochozoa</taxon>
        <taxon>Platyhelminthes</taxon>
        <taxon>Rhabditophora</taxon>
        <taxon>Macrostomorpha</taxon>
        <taxon>Macrostomida</taxon>
        <taxon>Macrostomidae</taxon>
        <taxon>Macrostomum</taxon>
    </lineage>
</organism>
<evidence type="ECO:0000313" key="3">
    <source>
        <dbReference type="WBParaSite" id="maker-unitig_15123-snap-gene-0.2-mRNA-1"/>
    </source>
</evidence>
<evidence type="ECO:0000259" key="1">
    <source>
        <dbReference type="Pfam" id="PF10354"/>
    </source>
</evidence>